<reference evidence="2" key="1">
    <citation type="submission" date="2024-07" db="EMBL/GenBank/DDBJ databases">
        <title>Two chromosome-level genome assemblies of Korean endemic species Abeliophyllum distichum and Forsythia ovata (Oleaceae).</title>
        <authorList>
            <person name="Jang H."/>
        </authorList>
    </citation>
    <scope>NUCLEOTIDE SEQUENCE [LARGE SCALE GENOMIC DNA]</scope>
</reference>
<dbReference type="Proteomes" id="UP001604277">
    <property type="component" value="Unassembled WGS sequence"/>
</dbReference>
<comment type="caution">
    <text evidence="1">The sequence shown here is derived from an EMBL/GenBank/DDBJ whole genome shotgun (WGS) entry which is preliminary data.</text>
</comment>
<evidence type="ECO:0000313" key="1">
    <source>
        <dbReference type="EMBL" id="KAL2544244.1"/>
    </source>
</evidence>
<gene>
    <name evidence="1" type="ORF">Fot_13477</name>
</gene>
<accession>A0ABD1W3J7</accession>
<proteinExistence type="predicted"/>
<dbReference type="EMBL" id="JBFOLJ010000004">
    <property type="protein sequence ID" value="KAL2544244.1"/>
    <property type="molecule type" value="Genomic_DNA"/>
</dbReference>
<name>A0ABD1W3J7_9LAMI</name>
<organism evidence="1 2">
    <name type="scientific">Forsythia ovata</name>
    <dbReference type="NCBI Taxonomy" id="205694"/>
    <lineage>
        <taxon>Eukaryota</taxon>
        <taxon>Viridiplantae</taxon>
        <taxon>Streptophyta</taxon>
        <taxon>Embryophyta</taxon>
        <taxon>Tracheophyta</taxon>
        <taxon>Spermatophyta</taxon>
        <taxon>Magnoliopsida</taxon>
        <taxon>eudicotyledons</taxon>
        <taxon>Gunneridae</taxon>
        <taxon>Pentapetalae</taxon>
        <taxon>asterids</taxon>
        <taxon>lamiids</taxon>
        <taxon>Lamiales</taxon>
        <taxon>Oleaceae</taxon>
        <taxon>Forsythieae</taxon>
        <taxon>Forsythia</taxon>
    </lineage>
</organism>
<evidence type="ECO:0000313" key="2">
    <source>
        <dbReference type="Proteomes" id="UP001604277"/>
    </source>
</evidence>
<sequence length="234" mass="26321">MEMKPQETALQLPSPGLLSRKIFRQAFRAPAPPSPGKYKYINIGSRQDKLNPTVLEKLPPSAANAAASIHKYWTSAFGEVAENAELTELLKLAEMYTSRSHVLKCELYTVLEMKVDELRSVIGGMRMSKRCAPKTKIFRKVPKAKSPTRVIDPLIRQVVNRGMCTSGRDLKKRANRPTPKTDPHNISVKICPHTEIEPALSEDFSPHHLRLYQLVYDPGGTLLSFLENINVVDF</sequence>
<keyword evidence="2" id="KW-1185">Reference proteome</keyword>
<protein>
    <submittedName>
        <fullName evidence="1">Uncharacterized protein</fullName>
    </submittedName>
</protein>
<dbReference type="AlphaFoldDB" id="A0ABD1W3J7"/>